<evidence type="ECO:0008006" key="4">
    <source>
        <dbReference type="Google" id="ProtNLM"/>
    </source>
</evidence>
<keyword evidence="3" id="KW-1185">Reference proteome</keyword>
<evidence type="ECO:0000313" key="2">
    <source>
        <dbReference type="EMBL" id="MBT2134290.1"/>
    </source>
</evidence>
<protein>
    <recommendedName>
        <fullName evidence="4">Signal transduction histidine kinase dimerisation/phosphoacceptor domain-containing protein</fullName>
    </recommendedName>
</protein>
<reference evidence="2 3" key="1">
    <citation type="submission" date="2021-05" db="EMBL/GenBank/DDBJ databases">
        <title>Croceibacterium sp. LX-88 genome sequence.</title>
        <authorList>
            <person name="Luo X."/>
        </authorList>
    </citation>
    <scope>NUCLEOTIDE SEQUENCE [LARGE SCALE GENOMIC DNA]</scope>
    <source>
        <strain evidence="2 3">LX-88</strain>
    </source>
</reference>
<feature type="region of interest" description="Disordered" evidence="1">
    <location>
        <begin position="1"/>
        <end position="25"/>
    </location>
</feature>
<name>A0ABS5W3F1_9SPHN</name>
<dbReference type="RefSeq" id="WP_214535621.1">
    <property type="nucleotide sequence ID" value="NZ_JAHFVK010000001.1"/>
</dbReference>
<comment type="caution">
    <text evidence="2">The sequence shown here is derived from an EMBL/GenBank/DDBJ whole genome shotgun (WGS) entry which is preliminary data.</text>
</comment>
<organism evidence="2 3">
    <name type="scientific">Croceibacterium selenioxidans</name>
    <dbReference type="NCBI Taxonomy" id="2838833"/>
    <lineage>
        <taxon>Bacteria</taxon>
        <taxon>Pseudomonadati</taxon>
        <taxon>Pseudomonadota</taxon>
        <taxon>Alphaproteobacteria</taxon>
        <taxon>Sphingomonadales</taxon>
        <taxon>Erythrobacteraceae</taxon>
        <taxon>Croceibacterium</taxon>
    </lineage>
</organism>
<accession>A0ABS5W3F1</accession>
<dbReference type="EMBL" id="JAHFVK010000001">
    <property type="protein sequence ID" value="MBT2134290.1"/>
    <property type="molecule type" value="Genomic_DNA"/>
</dbReference>
<proteinExistence type="predicted"/>
<evidence type="ECO:0000256" key="1">
    <source>
        <dbReference type="SAM" id="MobiDB-lite"/>
    </source>
</evidence>
<dbReference type="Proteomes" id="UP000811255">
    <property type="component" value="Unassembled WGS sequence"/>
</dbReference>
<gene>
    <name evidence="2" type="ORF">KK137_08100</name>
</gene>
<evidence type="ECO:0000313" key="3">
    <source>
        <dbReference type="Proteomes" id="UP000811255"/>
    </source>
</evidence>
<sequence length="89" mass="9506">MADKGQGHLPADANSATAPNGTVDRLPGLAHELANLVQAVSGNLELLGRGSLDETSLRYLSNAQMATRHLTELTIGLQSTMPSRLRTRR</sequence>